<proteinExistence type="predicted"/>
<gene>
    <name evidence="1" type="ORF">SAMN02910411_2445</name>
</gene>
<dbReference type="EMBL" id="OBMR01000008">
    <property type="protein sequence ID" value="SOC08224.1"/>
    <property type="molecule type" value="Genomic_DNA"/>
</dbReference>
<reference evidence="1 2" key="1">
    <citation type="submission" date="2017-08" db="EMBL/GenBank/DDBJ databases">
        <authorList>
            <person name="de Groot N.N."/>
        </authorList>
    </citation>
    <scope>NUCLEOTIDE SEQUENCE [LARGE SCALE GENOMIC DNA]</scope>
    <source>
        <strain evidence="1 2">DSM 9787</strain>
    </source>
</reference>
<organism evidence="1 2">
    <name type="scientific">Pseudobutyrivibrio ruminis DSM 9787</name>
    <dbReference type="NCBI Taxonomy" id="1123011"/>
    <lineage>
        <taxon>Bacteria</taxon>
        <taxon>Bacillati</taxon>
        <taxon>Bacillota</taxon>
        <taxon>Clostridia</taxon>
        <taxon>Lachnospirales</taxon>
        <taxon>Lachnospiraceae</taxon>
        <taxon>Pseudobutyrivibrio</taxon>
    </lineage>
</organism>
<evidence type="ECO:0000313" key="2">
    <source>
        <dbReference type="Proteomes" id="UP000219563"/>
    </source>
</evidence>
<protein>
    <submittedName>
        <fullName evidence="1">Uncharacterized protein</fullName>
    </submittedName>
</protein>
<dbReference type="Proteomes" id="UP000219563">
    <property type="component" value="Unassembled WGS sequence"/>
</dbReference>
<evidence type="ECO:0000313" key="1">
    <source>
        <dbReference type="EMBL" id="SOC08224.1"/>
    </source>
</evidence>
<accession>A0A285SKP6</accession>
<dbReference type="RefSeq" id="WP_097076666.1">
    <property type="nucleotide sequence ID" value="NZ_OBMR01000008.1"/>
</dbReference>
<name>A0A285SKP6_9FIRM</name>
<sequence>MSKTNNSYHGVFLESDWRHRVLSDEKIKFFRLITDNSIHDKTCKLIQKYPDRDIICLNEYDEKLSQCKACATKAYLRIGATDPKNYKRYCTFFDNTFLSTKVLRDIYVTNRMTTSIFENTLTIKYKEDTWRIISLDNDGNVQLRHNNYKRLTDGTRQFVGGYHIQNNYCKRIKIRPALSVIKTYDYRVHSTNDNILQAVDKNNKIAPKHSPISRIFTWIKSVNNRVKRALF</sequence>
<dbReference type="AlphaFoldDB" id="A0A285SKP6"/>